<reference evidence="7 8" key="1">
    <citation type="submission" date="2016-09" db="EMBL/GenBank/DDBJ databases">
        <authorList>
            <person name="Doonan J."/>
            <person name="Pachebat J.A."/>
            <person name="Golyshin P.N."/>
            <person name="Denman S."/>
            <person name="Mcdonald J.E."/>
        </authorList>
    </citation>
    <scope>NUCLEOTIDE SEQUENCE [LARGE SCALE GENOMIC DNA]</scope>
    <source>
        <strain evidence="7 8">FRB141</strain>
    </source>
</reference>
<dbReference type="Pfam" id="PF00425">
    <property type="entry name" value="Chorismate_bind"/>
    <property type="match status" value="1"/>
</dbReference>
<dbReference type="Gene3D" id="3.60.120.10">
    <property type="entry name" value="Anthranilate synthase"/>
    <property type="match status" value="1"/>
</dbReference>
<feature type="domain" description="Chorismate-utilising enzyme C-terminal" evidence="6">
    <location>
        <begin position="127"/>
        <end position="381"/>
    </location>
</feature>
<evidence type="ECO:0000256" key="2">
    <source>
        <dbReference type="ARBA" id="ARBA00005297"/>
    </source>
</evidence>
<dbReference type="GeneID" id="70906344"/>
<evidence type="ECO:0000256" key="5">
    <source>
        <dbReference type="ARBA" id="ARBA00041564"/>
    </source>
</evidence>
<comment type="caution">
    <text evidence="7">The sequence shown here is derived from an EMBL/GenBank/DDBJ whole genome shotgun (WGS) entry which is preliminary data.</text>
</comment>
<keyword evidence="4" id="KW-0413">Isomerase</keyword>
<evidence type="ECO:0000256" key="4">
    <source>
        <dbReference type="ARBA" id="ARBA00023235"/>
    </source>
</evidence>
<dbReference type="EC" id="5.4.4.2" evidence="3"/>
<evidence type="ECO:0000313" key="8">
    <source>
        <dbReference type="Proteomes" id="UP000285972"/>
    </source>
</evidence>
<dbReference type="KEGG" id="bgj:AWC36_06055"/>
<organism evidence="7 8">
    <name type="scientific">Brenneria goodwinii</name>
    <dbReference type="NCBI Taxonomy" id="1109412"/>
    <lineage>
        <taxon>Bacteria</taxon>
        <taxon>Pseudomonadati</taxon>
        <taxon>Pseudomonadota</taxon>
        <taxon>Gammaproteobacteria</taxon>
        <taxon>Enterobacterales</taxon>
        <taxon>Pectobacteriaceae</taxon>
        <taxon>Brenneria</taxon>
    </lineage>
</organism>
<dbReference type="AlphaFoldDB" id="A0AAE8JLI3"/>
<dbReference type="NCBIfam" id="TIGR00543">
    <property type="entry name" value="isochor_syn"/>
    <property type="match status" value="1"/>
</dbReference>
<gene>
    <name evidence="7" type="ORF">BIY26_18680</name>
</gene>
<evidence type="ECO:0000313" key="7">
    <source>
        <dbReference type="EMBL" id="RLM18470.1"/>
    </source>
</evidence>
<evidence type="ECO:0000259" key="6">
    <source>
        <dbReference type="Pfam" id="PF00425"/>
    </source>
</evidence>
<sequence length="396" mass="43866">MNRLVEEGSRSKQAIPEKSAVFSYRSMHRSISACGVFERILRPAVVKNDGLTTFWPHIQQAISRAKQAGIAEPIVIGALPFDTSQPSYLYIPNEYQFVSASGIEDGALEQTHKKKRIVSTKNTPESSQFKSSVISALNYLQTREIKKVVLSRIVEIELAQEIDCQEIINNLRLQNAGGYHFSLPLPDGSILLGASPELLIRKHGDLIHSQPLAGSICRHSDIEQDRVHAGQLFDSDKDLREHRMVVDDIQQHLSPHCHYLHVPDAPSLLSTDTMWHLSTSIRGELRQPETSVIQLACLLHPTPALCGTPTAAARRLIAELEPYDRGVFSGIVGWCDANGDGEWAIAIRCGIVRHKSVRFFAGAGIVEGSEPQKEWEEVTGKLGTMLRAFGLQTESV</sequence>
<comment type="catalytic activity">
    <reaction evidence="1">
        <text>chorismate = isochorismate</text>
        <dbReference type="Rhea" id="RHEA:18985"/>
        <dbReference type="ChEBI" id="CHEBI:29748"/>
        <dbReference type="ChEBI" id="CHEBI:29780"/>
        <dbReference type="EC" id="5.4.4.2"/>
    </reaction>
</comment>
<accession>A0AAE8JLI3</accession>
<dbReference type="InterPro" id="IPR015890">
    <property type="entry name" value="Chorismate_C"/>
</dbReference>
<name>A0AAE8JLI3_9GAMM</name>
<comment type="similarity">
    <text evidence="2">Belongs to the isochorismate synthase family.</text>
</comment>
<dbReference type="GO" id="GO:0008909">
    <property type="term" value="F:isochorismate synthase activity"/>
    <property type="evidence" value="ECO:0007669"/>
    <property type="project" value="UniProtKB-EC"/>
</dbReference>
<protein>
    <recommendedName>
        <fullName evidence="3">isochorismate synthase</fullName>
        <ecNumber evidence="3">5.4.4.2</ecNumber>
    </recommendedName>
    <alternativeName>
        <fullName evidence="5">Isochorismate mutase</fullName>
    </alternativeName>
</protein>
<proteinExistence type="inferred from homology"/>
<dbReference type="Proteomes" id="UP000285972">
    <property type="component" value="Unassembled WGS sequence"/>
</dbReference>
<dbReference type="EMBL" id="MJLX01000065">
    <property type="protein sequence ID" value="RLM18470.1"/>
    <property type="molecule type" value="Genomic_DNA"/>
</dbReference>
<dbReference type="InterPro" id="IPR004561">
    <property type="entry name" value="IsoChor_synthase"/>
</dbReference>
<evidence type="ECO:0000256" key="3">
    <source>
        <dbReference type="ARBA" id="ARBA00012824"/>
    </source>
</evidence>
<dbReference type="PANTHER" id="PTHR42839">
    <property type="entry name" value="ISOCHORISMATE SYNTHASE ENTC"/>
    <property type="match status" value="1"/>
</dbReference>
<dbReference type="RefSeq" id="WP_095833908.1">
    <property type="nucleotide sequence ID" value="NZ_CP014137.1"/>
</dbReference>
<dbReference type="SUPFAM" id="SSF56322">
    <property type="entry name" value="ADC synthase"/>
    <property type="match status" value="1"/>
</dbReference>
<evidence type="ECO:0000256" key="1">
    <source>
        <dbReference type="ARBA" id="ARBA00000799"/>
    </source>
</evidence>
<dbReference type="InterPro" id="IPR005801">
    <property type="entry name" value="ADC_synthase"/>
</dbReference>
<dbReference type="PANTHER" id="PTHR42839:SF2">
    <property type="entry name" value="ISOCHORISMATE SYNTHASE ENTC"/>
    <property type="match status" value="1"/>
</dbReference>